<dbReference type="Pfam" id="PF08448">
    <property type="entry name" value="PAS_4"/>
    <property type="match status" value="2"/>
</dbReference>
<dbReference type="InterPro" id="IPR035965">
    <property type="entry name" value="PAS-like_dom_sf"/>
</dbReference>
<dbReference type="CDD" id="cd00130">
    <property type="entry name" value="PAS"/>
    <property type="match status" value="4"/>
</dbReference>
<feature type="domain" description="PAC" evidence="5">
    <location>
        <begin position="658"/>
        <end position="710"/>
    </location>
</feature>
<feature type="domain" description="PAS" evidence="4">
    <location>
        <begin position="220"/>
        <end position="266"/>
    </location>
</feature>
<dbReference type="InterPro" id="IPR031803">
    <property type="entry name" value="BAT_GAF/HTH-assoc"/>
</dbReference>
<accession>A0ABD5NXQ4</accession>
<dbReference type="InterPro" id="IPR013767">
    <property type="entry name" value="PAS_fold"/>
</dbReference>
<dbReference type="InterPro" id="IPR029016">
    <property type="entry name" value="GAF-like_dom_sf"/>
</dbReference>
<feature type="domain" description="PAC" evidence="5">
    <location>
        <begin position="539"/>
        <end position="589"/>
    </location>
</feature>
<dbReference type="InterPro" id="IPR036390">
    <property type="entry name" value="WH_DNA-bd_sf"/>
</dbReference>
<feature type="domain" description="PAS" evidence="4">
    <location>
        <begin position="89"/>
        <end position="164"/>
    </location>
</feature>
<dbReference type="EMBL" id="JBHSDJ010000013">
    <property type="protein sequence ID" value="MFC4246601.1"/>
    <property type="molecule type" value="Genomic_DNA"/>
</dbReference>
<dbReference type="Pfam" id="PF00989">
    <property type="entry name" value="PAS"/>
    <property type="match status" value="1"/>
</dbReference>
<feature type="domain" description="PAS" evidence="4">
    <location>
        <begin position="352"/>
        <end position="422"/>
    </location>
</feature>
<comment type="caution">
    <text evidence="6">The sequence shown here is derived from an EMBL/GenBank/DDBJ whole genome shotgun (WGS) entry which is preliminary data.</text>
</comment>
<dbReference type="PANTHER" id="PTHR44757:SF2">
    <property type="entry name" value="BIOFILM ARCHITECTURE MAINTENANCE PROTEIN MBAA"/>
    <property type="match status" value="1"/>
</dbReference>
<dbReference type="Gene3D" id="3.30.450.40">
    <property type="match status" value="2"/>
</dbReference>
<name>A0ABD5NXQ4_9EURY</name>
<dbReference type="InterPro" id="IPR052155">
    <property type="entry name" value="Biofilm_reg_signaling"/>
</dbReference>
<evidence type="ECO:0000259" key="4">
    <source>
        <dbReference type="PROSITE" id="PS50112"/>
    </source>
</evidence>
<protein>
    <submittedName>
        <fullName evidence="6">PAS domain S-box protein</fullName>
    </submittedName>
</protein>
<dbReference type="InterPro" id="IPR000014">
    <property type="entry name" value="PAS"/>
</dbReference>
<evidence type="ECO:0000256" key="3">
    <source>
        <dbReference type="SAM" id="Coils"/>
    </source>
</evidence>
<dbReference type="InterPro" id="IPR001610">
    <property type="entry name" value="PAC"/>
</dbReference>
<feature type="coiled-coil region" evidence="3">
    <location>
        <begin position="847"/>
        <end position="876"/>
    </location>
</feature>
<dbReference type="GeneID" id="71854615"/>
<dbReference type="RefSeq" id="WP_246966687.1">
    <property type="nucleotide sequence ID" value="NZ_CP095397.1"/>
</dbReference>
<evidence type="ECO:0000256" key="1">
    <source>
        <dbReference type="ARBA" id="ARBA00023015"/>
    </source>
</evidence>
<dbReference type="Gene3D" id="3.30.450.20">
    <property type="entry name" value="PAS domain"/>
    <property type="match status" value="5"/>
</dbReference>
<evidence type="ECO:0000313" key="7">
    <source>
        <dbReference type="Proteomes" id="UP001595821"/>
    </source>
</evidence>
<dbReference type="InterPro" id="IPR000700">
    <property type="entry name" value="PAS-assoc_C"/>
</dbReference>
<gene>
    <name evidence="6" type="ORF">ACFOZ7_06275</name>
</gene>
<dbReference type="NCBIfam" id="TIGR00229">
    <property type="entry name" value="sensory_box"/>
    <property type="match status" value="5"/>
</dbReference>
<dbReference type="PROSITE" id="PS50113">
    <property type="entry name" value="PAC"/>
    <property type="match status" value="4"/>
</dbReference>
<reference evidence="6 7" key="1">
    <citation type="journal article" date="2014" name="Int. J. Syst. Evol. Microbiol.">
        <title>Complete genome sequence of Corynebacterium casei LMG S-19264T (=DSM 44701T), isolated from a smear-ripened cheese.</title>
        <authorList>
            <consortium name="US DOE Joint Genome Institute (JGI-PGF)"/>
            <person name="Walter F."/>
            <person name="Albersmeier A."/>
            <person name="Kalinowski J."/>
            <person name="Ruckert C."/>
        </authorList>
    </citation>
    <scope>NUCLEOTIDE SEQUENCE [LARGE SCALE GENOMIC DNA]</scope>
    <source>
        <strain evidence="6 7">IBRC-M 10912</strain>
    </source>
</reference>
<dbReference type="Pfam" id="PF13426">
    <property type="entry name" value="PAS_9"/>
    <property type="match status" value="1"/>
</dbReference>
<organism evidence="6 7">
    <name type="scientific">Natribaculum luteum</name>
    <dbReference type="NCBI Taxonomy" id="1586232"/>
    <lineage>
        <taxon>Archaea</taxon>
        <taxon>Methanobacteriati</taxon>
        <taxon>Methanobacteriota</taxon>
        <taxon>Stenosarchaea group</taxon>
        <taxon>Halobacteria</taxon>
        <taxon>Halobacteriales</taxon>
        <taxon>Natrialbaceae</taxon>
        <taxon>Natribaculum</taxon>
    </lineage>
</organism>
<dbReference type="InterPro" id="IPR003018">
    <property type="entry name" value="GAF"/>
</dbReference>
<dbReference type="Pfam" id="PF13185">
    <property type="entry name" value="GAF_2"/>
    <property type="match status" value="2"/>
</dbReference>
<feature type="domain" description="PAS" evidence="4">
    <location>
        <begin position="465"/>
        <end position="534"/>
    </location>
</feature>
<dbReference type="SMART" id="SM00065">
    <property type="entry name" value="GAF"/>
    <property type="match status" value="2"/>
</dbReference>
<dbReference type="SMART" id="SM00086">
    <property type="entry name" value="PAC"/>
    <property type="match status" value="3"/>
</dbReference>
<proteinExistence type="predicted"/>
<dbReference type="InterPro" id="IPR007050">
    <property type="entry name" value="HTH_bacterioopsin"/>
</dbReference>
<dbReference type="Pfam" id="PF15915">
    <property type="entry name" value="BAT"/>
    <property type="match status" value="1"/>
</dbReference>
<dbReference type="AlphaFoldDB" id="A0ABD5NXQ4"/>
<evidence type="ECO:0000256" key="2">
    <source>
        <dbReference type="ARBA" id="ARBA00023163"/>
    </source>
</evidence>
<feature type="domain" description="PAC" evidence="5">
    <location>
        <begin position="167"/>
        <end position="219"/>
    </location>
</feature>
<evidence type="ECO:0000259" key="5">
    <source>
        <dbReference type="PROSITE" id="PS50113"/>
    </source>
</evidence>
<keyword evidence="2" id="KW-0804">Transcription</keyword>
<feature type="domain" description="PAC" evidence="5">
    <location>
        <begin position="295"/>
        <end position="347"/>
    </location>
</feature>
<evidence type="ECO:0000313" key="6">
    <source>
        <dbReference type="EMBL" id="MFC4246601.1"/>
    </source>
</evidence>
<dbReference type="InterPro" id="IPR013656">
    <property type="entry name" value="PAS_4"/>
</dbReference>
<dbReference type="SMART" id="SM00091">
    <property type="entry name" value="PAS"/>
    <property type="match status" value="5"/>
</dbReference>
<dbReference type="Proteomes" id="UP001595821">
    <property type="component" value="Unassembled WGS sequence"/>
</dbReference>
<dbReference type="SUPFAM" id="SSF55781">
    <property type="entry name" value="GAF domain-like"/>
    <property type="match status" value="2"/>
</dbReference>
<dbReference type="InterPro" id="IPR013655">
    <property type="entry name" value="PAS_fold_3"/>
</dbReference>
<sequence>MSGGNLDALSETLAVFDRMASPRTPLTTSEVAAELEITRRAAYERLDRLVERDAVETKKVGARGRVWWLSARDGSVEADDDHDRSTDEHEQMLSRLVDNVPGIVYRCRYGEGWPMSFVSDGCAEITGYDPATLESGDVSWERDVVHPDDADYVREEVQAQLDEDGQFSLQFRIQTADGNTRWVQERGYGVGDDDDEYEILEGVITDITDQKRAEQALSERERQFRSMIDATEEYAIFMLDADGRVSTWNRGAEQIKGYEREEIVGEHVSTFYTDEAADEGVPERNLADAAADGSTEDEGWRVRKDGSRFWAYVTLTAIHDEDGDLAGYAKVTRDMTDRREYEQRLRQQRDDLERELDEIFKRIDDAFYAVDDEYRFTYVNDRAEELLQHSREELLGESIWETFPQAAETDAWERFHRALSTQEPTSFETHYEPLGFWVEGNIYPSESGLSVYFRDITERKEREQKLEQYRKIVETIDDGVYALDDDERFVMANDAFLELVGYDREELLGKPAKVVHSEQINATATEMSDQIVAGDREAGILELDLVRKDGETVPVETRFAPFPVGDGYGRCGVVRDVSTRLERERALEESERRYRTLAENFPNGGVVLLDEELRHTLVEGKGFERLDIDAADLRGERVQDVYPDDVREIVEPNYRAALEGETTSFELEFQGRSFKFWVLPLTDDDGDVFAAMAMSQDVTDRRQFEETLQALHDSTRQMIRSTTKAEVGETVVDAASNVLDLPGVIVYRHDDDRDLLVPGARSVEADFMRQAFPEVPPGDESITGHVFATGESRNYDDIFESPRLQAHDTEMRSGLFVPIGDHGIIVVGSDEIGSLDDRTRHLVEVLAANAETAYDRVEREQNLERQRGQLAALNELNELVREITDAIIEQSTREEIEEIVCQRLAEMESYAFAWIGAVDSQTQTVDLRTEAGIEGYLEGITISVDPDDERSQGPTGRAVLQREIQTTQDIREDTRHDPWREQISDYGFRSSAAIPIVHEGTLYGVLNVYAERPYAFTDDERTVISQLGEIVGHAIAAVERKRALTSDQVVELEFQIRDFFEAFDVSASTDERITFDQTVPVADGEYLVYGTATDDGMSAVEALVEQLPQWDGVSVIDERFGEIQFELRLSEPTILSTVASHGGSVSQSAIEDGDYRMTVHLPQGANVRQVIETIEEAYPAIEPLARRQVARSSDIPRLVKQAWMDELTDRQRTALETAYFAGFFEWPRNSSGEDVADSLDITSATFHQHVRAAERKLFDALFEELSLTGPE</sequence>
<dbReference type="PANTHER" id="PTHR44757">
    <property type="entry name" value="DIGUANYLATE CYCLASE DGCP"/>
    <property type="match status" value="1"/>
</dbReference>
<dbReference type="PROSITE" id="PS50112">
    <property type="entry name" value="PAS"/>
    <property type="match status" value="4"/>
</dbReference>
<keyword evidence="1" id="KW-0805">Transcription regulation</keyword>
<keyword evidence="3" id="KW-0175">Coiled coil</keyword>
<dbReference type="SUPFAM" id="SSF55785">
    <property type="entry name" value="PYP-like sensor domain (PAS domain)"/>
    <property type="match status" value="5"/>
</dbReference>
<dbReference type="SUPFAM" id="SSF46785">
    <property type="entry name" value="Winged helix' DNA-binding domain"/>
    <property type="match status" value="1"/>
</dbReference>
<dbReference type="Pfam" id="PF08447">
    <property type="entry name" value="PAS_3"/>
    <property type="match status" value="1"/>
</dbReference>
<dbReference type="Pfam" id="PF04967">
    <property type="entry name" value="HTH_10"/>
    <property type="match status" value="1"/>
</dbReference>